<accession>I1HI71</accession>
<reference evidence="2" key="2">
    <citation type="submission" date="2017-06" db="EMBL/GenBank/DDBJ databases">
        <title>WGS assembly of Brachypodium distachyon.</title>
        <authorList>
            <consortium name="The International Brachypodium Initiative"/>
            <person name="Lucas S."/>
            <person name="Harmon-Smith M."/>
            <person name="Lail K."/>
            <person name="Tice H."/>
            <person name="Grimwood J."/>
            <person name="Bruce D."/>
            <person name="Barry K."/>
            <person name="Shu S."/>
            <person name="Lindquist E."/>
            <person name="Wang M."/>
            <person name="Pitluck S."/>
            <person name="Vogel J.P."/>
            <person name="Garvin D.F."/>
            <person name="Mockler T.C."/>
            <person name="Schmutz J."/>
            <person name="Rokhsar D."/>
            <person name="Bevan M.W."/>
        </authorList>
    </citation>
    <scope>NUCLEOTIDE SEQUENCE</scope>
    <source>
        <strain evidence="2">Bd21</strain>
    </source>
</reference>
<dbReference type="InParanoid" id="I1HI71"/>
<feature type="compositionally biased region" description="Acidic residues" evidence="1">
    <location>
        <begin position="1"/>
        <end position="11"/>
    </location>
</feature>
<reference evidence="3" key="3">
    <citation type="submission" date="2018-08" db="UniProtKB">
        <authorList>
            <consortium name="EnsemblPlants"/>
        </authorList>
    </citation>
    <scope>IDENTIFICATION</scope>
    <source>
        <strain evidence="3">cv. Bd21</strain>
    </source>
</reference>
<evidence type="ECO:0000313" key="4">
    <source>
        <dbReference type="Proteomes" id="UP000008810"/>
    </source>
</evidence>
<organism evidence="3">
    <name type="scientific">Brachypodium distachyon</name>
    <name type="common">Purple false brome</name>
    <name type="synonym">Trachynia distachya</name>
    <dbReference type="NCBI Taxonomy" id="15368"/>
    <lineage>
        <taxon>Eukaryota</taxon>
        <taxon>Viridiplantae</taxon>
        <taxon>Streptophyta</taxon>
        <taxon>Embryophyta</taxon>
        <taxon>Tracheophyta</taxon>
        <taxon>Spermatophyta</taxon>
        <taxon>Magnoliopsida</taxon>
        <taxon>Liliopsida</taxon>
        <taxon>Poales</taxon>
        <taxon>Poaceae</taxon>
        <taxon>BOP clade</taxon>
        <taxon>Pooideae</taxon>
        <taxon>Stipodae</taxon>
        <taxon>Brachypodieae</taxon>
        <taxon>Brachypodium</taxon>
    </lineage>
</organism>
<dbReference type="Gramene" id="KQK05660">
    <property type="protein sequence ID" value="KQK05660"/>
    <property type="gene ID" value="BRADI_2g21490v3"/>
</dbReference>
<reference evidence="2 3" key="1">
    <citation type="journal article" date="2010" name="Nature">
        <title>Genome sequencing and analysis of the model grass Brachypodium distachyon.</title>
        <authorList>
            <consortium name="International Brachypodium Initiative"/>
        </authorList>
    </citation>
    <scope>NUCLEOTIDE SEQUENCE [LARGE SCALE GENOMIC DNA]</scope>
    <source>
        <strain evidence="2 3">Bd21</strain>
    </source>
</reference>
<keyword evidence="4" id="KW-1185">Reference proteome</keyword>
<dbReference type="Proteomes" id="UP000008810">
    <property type="component" value="Chromosome 2"/>
</dbReference>
<evidence type="ECO:0000313" key="2">
    <source>
        <dbReference type="EMBL" id="KQK05660.1"/>
    </source>
</evidence>
<evidence type="ECO:0000256" key="1">
    <source>
        <dbReference type="SAM" id="MobiDB-lite"/>
    </source>
</evidence>
<dbReference type="AlphaFoldDB" id="I1HI71"/>
<feature type="region of interest" description="Disordered" evidence="1">
    <location>
        <begin position="1"/>
        <end position="35"/>
    </location>
</feature>
<sequence length="157" mass="17394">MNTIEDDEEVETGNLVHRRRRSKPARHDEGQGAQLQGTALCTVENVLQATNAEEAEPVAKRGPTGQDVGRNRASPARLFKLNKELSSDQVALIKAKHFGGLLNIVRILPSEMSKWLVSTYSTDTRELLIPENGSIAVTANSVYRNFKLPKQGWQSDL</sequence>
<feature type="region of interest" description="Disordered" evidence="1">
    <location>
        <begin position="51"/>
        <end position="73"/>
    </location>
</feature>
<dbReference type="OrthoDB" id="669288at2759"/>
<dbReference type="EMBL" id="CM000881">
    <property type="protein sequence ID" value="KQK05660.1"/>
    <property type="molecule type" value="Genomic_DNA"/>
</dbReference>
<dbReference type="STRING" id="15368.I1HI71"/>
<dbReference type="EnsemblPlants" id="KQK05660">
    <property type="protein sequence ID" value="KQK05660"/>
    <property type="gene ID" value="BRADI_2g21490v3"/>
</dbReference>
<proteinExistence type="predicted"/>
<gene>
    <name evidence="2" type="ORF">BRADI_2g21490v3</name>
</gene>
<protein>
    <submittedName>
        <fullName evidence="2 3">Uncharacterized protein</fullName>
    </submittedName>
</protein>
<evidence type="ECO:0000313" key="3">
    <source>
        <dbReference type="EnsemblPlants" id="KQK05660"/>
    </source>
</evidence>
<name>I1HI71_BRADI</name>
<dbReference type="HOGENOM" id="CLU_1680342_0_0_1"/>